<dbReference type="RefSeq" id="WP_167926161.1">
    <property type="nucleotide sequence ID" value="NZ_JAATVY010000010.1"/>
</dbReference>
<keyword evidence="8 12" id="KW-1133">Transmembrane helix</keyword>
<keyword evidence="4 12" id="KW-0812">Transmembrane</keyword>
<feature type="transmembrane region" description="Helical" evidence="12">
    <location>
        <begin position="110"/>
        <end position="130"/>
    </location>
</feature>
<feature type="compositionally biased region" description="Low complexity" evidence="11">
    <location>
        <begin position="1"/>
        <end position="16"/>
    </location>
</feature>
<keyword evidence="5" id="KW-0479">Metal-binding</keyword>
<keyword evidence="2" id="KW-1003">Cell membrane</keyword>
<sequence>MSVADAGTAPAASPDTADARQRVADIPSGTGMRFLLLVAAVLATSTVIFTWAYLASPGRAQFFHDTIDTCDKRYPDMRMKAATTTEFLERQAPAEREWARCVVPAFQDEAAWVGVQLAAETGLAGVLYALHPWWLRRRRGLVTFDVDNPALAAELRRLCTDVGLDREPAWLLAPFSTGTGGLAFGTRRRRYVSLDAGLLTRWTTDRPAFRAVVLHELAHHRHGDAGRTYATIAVWWAFVAAAVVPYLLFLVHPWLLTRPLSWSPASLVMDWGLKLRVLVALAILTVAVYLIRNAVLRVRETYADAAAAAAAGPDSALARVLGAHREPAVPAWRAPLRTHPTVAQRLAVVADPAGLARTGGWEMFAAGLTGALLAVNLGNLVPNLFAPSVLTGDALICLPVVALLVGLLTIAVWHATARPGPRPWLRRWSLPVALVAGFVAGTPLSLVMSAIGYPLVNWAQPVSLGLLLAGALTVTGYLLSASRSLPDPSGRARRAVLVTAVVAVFPWFLIWFGARGTGMDTALIIGDRPVPGGDIGWYAALAHWTRLLYVPLTELENDSFILPGLALLWAVPAVLSGVWRRRPRPSGPAPIRWAFAVGVGAVAGLAVIGFGIAEPFLARELLPVAIRRTPANVTVDSPPFYAYVAENTYLSAAVVAQGVAAAVTAARSTRLRPSLALLASATTGTVAILGMFAFWTTARCLNVAGNPVRRCRPPWVPPSELSGVYLHPVLIRGVVVAVPATLIGAGLAAWHRRVRGGRAGVARHTARARRPRSAVATTVALGVVFVLVVSAAVVRIPAVYRAWVPADLTGPKCLTGTWVELDHRVDRDFGAAGKARFAGSGAVQTFGADGTAVLDYGSGVTESARLNGHRVQIAFLGHVTTRYRATDERIDYRDVSASGGYAVGVDGRVVGTYPLGTSFTPDQYTCINGYLHENGPGYQILLKRRRG</sequence>
<feature type="transmembrane region" description="Helical" evidence="12">
    <location>
        <begin position="428"/>
        <end position="456"/>
    </location>
</feature>
<proteinExistence type="predicted"/>
<feature type="transmembrane region" description="Helical" evidence="12">
    <location>
        <begin position="640"/>
        <end position="663"/>
    </location>
</feature>
<feature type="transmembrane region" description="Helical" evidence="12">
    <location>
        <begin position="494"/>
        <end position="514"/>
    </location>
</feature>
<dbReference type="InterPro" id="IPR001915">
    <property type="entry name" value="Peptidase_M48"/>
</dbReference>
<evidence type="ECO:0000256" key="10">
    <source>
        <dbReference type="ARBA" id="ARBA00023136"/>
    </source>
</evidence>
<dbReference type="PANTHER" id="PTHR43221:SF2">
    <property type="entry name" value="PROTEASE HTPX HOMOLOG"/>
    <property type="match status" value="1"/>
</dbReference>
<feature type="transmembrane region" description="Helical" evidence="12">
    <location>
        <begin position="729"/>
        <end position="750"/>
    </location>
</feature>
<feature type="transmembrane region" description="Helical" evidence="12">
    <location>
        <begin position="771"/>
        <end position="794"/>
    </location>
</feature>
<keyword evidence="7" id="KW-0862">Zinc</keyword>
<evidence type="ECO:0000259" key="13">
    <source>
        <dbReference type="Pfam" id="PF01435"/>
    </source>
</evidence>
<dbReference type="Pfam" id="PF01435">
    <property type="entry name" value="Peptidase_M48"/>
    <property type="match status" value="1"/>
</dbReference>
<keyword evidence="10 12" id="KW-0472">Membrane</keyword>
<evidence type="ECO:0000256" key="2">
    <source>
        <dbReference type="ARBA" id="ARBA00022475"/>
    </source>
</evidence>
<feature type="transmembrane region" description="Helical" evidence="12">
    <location>
        <begin position="591"/>
        <end position="613"/>
    </location>
</feature>
<evidence type="ECO:0000256" key="7">
    <source>
        <dbReference type="ARBA" id="ARBA00022833"/>
    </source>
</evidence>
<feature type="transmembrane region" description="Helical" evidence="12">
    <location>
        <begin position="675"/>
        <end position="695"/>
    </location>
</feature>
<feature type="transmembrane region" description="Helical" evidence="12">
    <location>
        <begin position="393"/>
        <end position="416"/>
    </location>
</feature>
<name>A0ABX0XZD1_9ACTN</name>
<accession>A0ABX0XZD1</accession>
<organism evidence="14 15">
    <name type="scientific">Planosporangium thailandense</name>
    <dbReference type="NCBI Taxonomy" id="765197"/>
    <lineage>
        <taxon>Bacteria</taxon>
        <taxon>Bacillati</taxon>
        <taxon>Actinomycetota</taxon>
        <taxon>Actinomycetes</taxon>
        <taxon>Micromonosporales</taxon>
        <taxon>Micromonosporaceae</taxon>
        <taxon>Planosporangium</taxon>
    </lineage>
</organism>
<evidence type="ECO:0000313" key="15">
    <source>
        <dbReference type="Proteomes" id="UP000722989"/>
    </source>
</evidence>
<keyword evidence="15" id="KW-1185">Reference proteome</keyword>
<feature type="transmembrane region" description="Helical" evidence="12">
    <location>
        <begin position="560"/>
        <end position="579"/>
    </location>
</feature>
<feature type="transmembrane region" description="Helical" evidence="12">
    <location>
        <begin position="462"/>
        <end position="482"/>
    </location>
</feature>
<feature type="transmembrane region" description="Helical" evidence="12">
    <location>
        <begin position="271"/>
        <end position="291"/>
    </location>
</feature>
<dbReference type="EMBL" id="JAATVY010000010">
    <property type="protein sequence ID" value="NJC71257.1"/>
    <property type="molecule type" value="Genomic_DNA"/>
</dbReference>
<dbReference type="PANTHER" id="PTHR43221">
    <property type="entry name" value="PROTEASE HTPX"/>
    <property type="match status" value="1"/>
</dbReference>
<reference evidence="14 15" key="1">
    <citation type="submission" date="2020-03" db="EMBL/GenBank/DDBJ databases">
        <title>WGS of the type strain of Planosporangium spp.</title>
        <authorList>
            <person name="Thawai C."/>
        </authorList>
    </citation>
    <scope>NUCLEOTIDE SEQUENCE [LARGE SCALE GENOMIC DNA]</scope>
    <source>
        <strain evidence="14 15">TBRC 5610</strain>
    </source>
</reference>
<evidence type="ECO:0000256" key="3">
    <source>
        <dbReference type="ARBA" id="ARBA00022670"/>
    </source>
</evidence>
<dbReference type="InterPro" id="IPR050083">
    <property type="entry name" value="HtpX_protease"/>
</dbReference>
<feature type="transmembrane region" description="Helical" evidence="12">
    <location>
        <begin position="229"/>
        <end position="251"/>
    </location>
</feature>
<evidence type="ECO:0000256" key="1">
    <source>
        <dbReference type="ARBA" id="ARBA00001947"/>
    </source>
</evidence>
<keyword evidence="3" id="KW-0645">Protease</keyword>
<comment type="caution">
    <text evidence="14">The sequence shown here is derived from an EMBL/GenBank/DDBJ whole genome shotgun (WGS) entry which is preliminary data.</text>
</comment>
<evidence type="ECO:0000256" key="6">
    <source>
        <dbReference type="ARBA" id="ARBA00022801"/>
    </source>
</evidence>
<evidence type="ECO:0000256" key="9">
    <source>
        <dbReference type="ARBA" id="ARBA00023049"/>
    </source>
</evidence>
<evidence type="ECO:0000256" key="11">
    <source>
        <dbReference type="SAM" id="MobiDB-lite"/>
    </source>
</evidence>
<keyword evidence="9 14" id="KW-0482">Metalloprotease</keyword>
<keyword evidence="6" id="KW-0378">Hydrolase</keyword>
<dbReference type="Gene3D" id="3.30.2010.10">
    <property type="entry name" value="Metalloproteases ('zincins'), catalytic domain"/>
    <property type="match status" value="1"/>
</dbReference>
<protein>
    <submittedName>
        <fullName evidence="14">M48 family metalloprotease</fullName>
    </submittedName>
</protein>
<feature type="domain" description="Peptidase M48" evidence="13">
    <location>
        <begin position="183"/>
        <end position="350"/>
    </location>
</feature>
<dbReference type="GO" id="GO:0008237">
    <property type="term" value="F:metallopeptidase activity"/>
    <property type="evidence" value="ECO:0007669"/>
    <property type="project" value="UniProtKB-KW"/>
</dbReference>
<comment type="cofactor">
    <cofactor evidence="1">
        <name>Zn(2+)</name>
        <dbReference type="ChEBI" id="CHEBI:29105"/>
    </cofactor>
</comment>
<evidence type="ECO:0000256" key="4">
    <source>
        <dbReference type="ARBA" id="ARBA00022692"/>
    </source>
</evidence>
<evidence type="ECO:0000313" key="14">
    <source>
        <dbReference type="EMBL" id="NJC71257.1"/>
    </source>
</evidence>
<evidence type="ECO:0000256" key="5">
    <source>
        <dbReference type="ARBA" id="ARBA00022723"/>
    </source>
</evidence>
<evidence type="ECO:0000256" key="8">
    <source>
        <dbReference type="ARBA" id="ARBA00022989"/>
    </source>
</evidence>
<feature type="transmembrane region" description="Helical" evidence="12">
    <location>
        <begin position="34"/>
        <end position="54"/>
    </location>
</feature>
<feature type="transmembrane region" description="Helical" evidence="12">
    <location>
        <begin position="363"/>
        <end position="381"/>
    </location>
</feature>
<evidence type="ECO:0000256" key="12">
    <source>
        <dbReference type="SAM" id="Phobius"/>
    </source>
</evidence>
<dbReference type="Proteomes" id="UP000722989">
    <property type="component" value="Unassembled WGS sequence"/>
</dbReference>
<gene>
    <name evidence="14" type="ORF">HC031_16275</name>
</gene>
<feature type="region of interest" description="Disordered" evidence="11">
    <location>
        <begin position="1"/>
        <end position="20"/>
    </location>
</feature>